<gene>
    <name evidence="4" type="ordered locus">Ethha_1380</name>
</gene>
<feature type="transmembrane region" description="Helical" evidence="3">
    <location>
        <begin position="112"/>
        <end position="135"/>
    </location>
</feature>
<dbReference type="Gene3D" id="1.10.1760.20">
    <property type="match status" value="1"/>
</dbReference>
<name>E6U6V1_ETHHY</name>
<keyword evidence="2" id="KW-0813">Transport</keyword>
<feature type="transmembrane region" description="Helical" evidence="3">
    <location>
        <begin position="147"/>
        <end position="170"/>
    </location>
</feature>
<evidence type="ECO:0000313" key="4">
    <source>
        <dbReference type="EMBL" id="ADU26918.1"/>
    </source>
</evidence>
<evidence type="ECO:0000256" key="2">
    <source>
        <dbReference type="PIRNR" id="PIRNR016661"/>
    </source>
</evidence>
<feature type="transmembrane region" description="Helical" evidence="3">
    <location>
        <begin position="31"/>
        <end position="50"/>
    </location>
</feature>
<keyword evidence="5" id="KW-1185">Reference proteome</keyword>
<dbReference type="Pfam" id="PF02632">
    <property type="entry name" value="BioY"/>
    <property type="match status" value="1"/>
</dbReference>
<dbReference type="EMBL" id="CP002400">
    <property type="protein sequence ID" value="ADU26918.1"/>
    <property type="molecule type" value="Genomic_DNA"/>
</dbReference>
<keyword evidence="2" id="KW-1003">Cell membrane</keyword>
<dbReference type="GO" id="GO:0005886">
    <property type="term" value="C:plasma membrane"/>
    <property type="evidence" value="ECO:0007669"/>
    <property type="project" value="UniProtKB-SubCell"/>
</dbReference>
<dbReference type="RefSeq" id="WP_013485273.1">
    <property type="nucleotide sequence ID" value="NC_014828.1"/>
</dbReference>
<dbReference type="KEGG" id="eha:Ethha_1380"/>
<keyword evidence="2 3" id="KW-0472">Membrane</keyword>
<organism evidence="4 5">
    <name type="scientific">Ethanoligenens harbinense (strain DSM 18485 / JCM 12961 / CGMCC 1.5033 / YUAN-3)</name>
    <dbReference type="NCBI Taxonomy" id="663278"/>
    <lineage>
        <taxon>Bacteria</taxon>
        <taxon>Bacillati</taxon>
        <taxon>Bacillota</taxon>
        <taxon>Clostridia</taxon>
        <taxon>Eubacteriales</taxon>
        <taxon>Oscillospiraceae</taxon>
        <taxon>Ethanoligenens</taxon>
    </lineage>
</organism>
<dbReference type="eggNOG" id="COG1268">
    <property type="taxonomic scope" value="Bacteria"/>
</dbReference>
<dbReference type="AlphaFoldDB" id="E6U6V1"/>
<reference evidence="4 5" key="1">
    <citation type="submission" date="2010-12" db="EMBL/GenBank/DDBJ databases">
        <title>Complete sequence of Ethanoligenens harbinense YUAN-3.</title>
        <authorList>
            <person name="Lucas S."/>
            <person name="Copeland A."/>
            <person name="Lapidus A."/>
            <person name="Cheng J.-F."/>
            <person name="Bruce D."/>
            <person name="Goodwin L."/>
            <person name="Pitluck S."/>
            <person name="Chertkov O."/>
            <person name="Misra M."/>
            <person name="Detter J.C."/>
            <person name="Han C."/>
            <person name="Tapia R."/>
            <person name="Land M."/>
            <person name="Hauser L."/>
            <person name="Jeffries C."/>
            <person name="Kyrpides N."/>
            <person name="Ivanova N."/>
            <person name="Mikhailova N."/>
            <person name="Wang A."/>
            <person name="Mouttaki H."/>
            <person name="He Z."/>
            <person name="Zhou J."/>
            <person name="Hemme C.L."/>
            <person name="Woyke T."/>
        </authorList>
    </citation>
    <scope>NUCLEOTIDE SEQUENCE [LARGE SCALE GENOMIC DNA]</scope>
    <source>
        <strain evidence="5">DSM 18485 / JCM 12961 / CGMCC 1.5033 / YUAN-3</strain>
    </source>
</reference>
<proteinExistence type="inferred from homology"/>
<sequence length="184" mass="19566">MPVKTRKIVLTAFFAALTAVGAFIKIPIGPVPITLQLLFTALAGVLLGPYFGALSQLVYVVLGLIGLPIFTGGGGPQYVLSPTFGYLIGFIVGAFVIGKITQNQTKLSFRRVLAGCLAGLLIIYVIGVPYLYLILNHVTHVPMTFGNALLTGFVVFLPGDIAKCILVALLGKRVVPILRQTRLA</sequence>
<protein>
    <recommendedName>
        <fullName evidence="2">Biotin transporter</fullName>
    </recommendedName>
</protein>
<comment type="subcellular location">
    <subcellularLocation>
        <location evidence="2">Cell membrane</location>
        <topology evidence="2">Multi-pass membrane protein</topology>
    </subcellularLocation>
</comment>
<dbReference type="Proteomes" id="UP000001551">
    <property type="component" value="Chromosome"/>
</dbReference>
<dbReference type="GO" id="GO:0015225">
    <property type="term" value="F:biotin transmembrane transporter activity"/>
    <property type="evidence" value="ECO:0007669"/>
    <property type="project" value="UniProtKB-UniRule"/>
</dbReference>
<feature type="transmembrane region" description="Helical" evidence="3">
    <location>
        <begin position="57"/>
        <end position="78"/>
    </location>
</feature>
<keyword evidence="3" id="KW-1133">Transmembrane helix</keyword>
<comment type="similarity">
    <text evidence="1 2">Belongs to the BioY family.</text>
</comment>
<evidence type="ECO:0000313" key="5">
    <source>
        <dbReference type="Proteomes" id="UP000001551"/>
    </source>
</evidence>
<accession>E6U6V1</accession>
<dbReference type="PANTHER" id="PTHR34295:SF1">
    <property type="entry name" value="BIOTIN TRANSPORTER BIOY"/>
    <property type="match status" value="1"/>
</dbReference>
<keyword evidence="3" id="KW-0812">Transmembrane</keyword>
<evidence type="ECO:0000256" key="3">
    <source>
        <dbReference type="SAM" id="Phobius"/>
    </source>
</evidence>
<feature type="transmembrane region" description="Helical" evidence="3">
    <location>
        <begin position="84"/>
        <end position="100"/>
    </location>
</feature>
<dbReference type="PANTHER" id="PTHR34295">
    <property type="entry name" value="BIOTIN TRANSPORTER BIOY"/>
    <property type="match status" value="1"/>
</dbReference>
<dbReference type="STRING" id="663278.Ethha_1380"/>
<dbReference type="PIRSF" id="PIRSF016661">
    <property type="entry name" value="BioY"/>
    <property type="match status" value="1"/>
</dbReference>
<dbReference type="InterPro" id="IPR003784">
    <property type="entry name" value="BioY"/>
</dbReference>
<evidence type="ECO:0000256" key="1">
    <source>
        <dbReference type="ARBA" id="ARBA00010692"/>
    </source>
</evidence>
<dbReference type="HOGENOM" id="CLU_077931_3_1_9"/>